<organism evidence="1 2">
    <name type="scientific">Talaromyces islandicus</name>
    <name type="common">Penicillium islandicum</name>
    <dbReference type="NCBI Taxonomy" id="28573"/>
    <lineage>
        <taxon>Eukaryota</taxon>
        <taxon>Fungi</taxon>
        <taxon>Dikarya</taxon>
        <taxon>Ascomycota</taxon>
        <taxon>Pezizomycotina</taxon>
        <taxon>Eurotiomycetes</taxon>
        <taxon>Eurotiomycetidae</taxon>
        <taxon>Eurotiales</taxon>
        <taxon>Trichocomaceae</taxon>
        <taxon>Talaromyces</taxon>
        <taxon>Talaromyces sect. Islandici</taxon>
    </lineage>
</organism>
<dbReference type="Proteomes" id="UP000054383">
    <property type="component" value="Unassembled WGS sequence"/>
</dbReference>
<gene>
    <name evidence="1" type="ORF">PISL3812_02113</name>
</gene>
<protein>
    <submittedName>
        <fullName evidence="1">Uncharacterized protein</fullName>
    </submittedName>
</protein>
<evidence type="ECO:0000313" key="1">
    <source>
        <dbReference type="EMBL" id="CRG84946.1"/>
    </source>
</evidence>
<keyword evidence="2" id="KW-1185">Reference proteome</keyword>
<dbReference type="OMA" id="DGWICAG"/>
<sequence length="210" mass="23723">MPELSDLLCHWPIVSTLASHLGVGDLIQLSRVNSGYRAALHGFPRPRPDDGAGDWIRVRAEIFIGMHQSSYWRNLKSLAHMSCAEADHRRGYRVELCRYCSIPESFGQGTSAWRTRTRHLCVDCWTSGTPHRSRNFSKPPLPIVKYAFASGDEDVCHCTAMDGWICAGCRKKQCTDIAAQREWCYGEDCSRLAGFGKVRRSVCLWCDKPV</sequence>
<proteinExistence type="predicted"/>
<dbReference type="EMBL" id="CVMT01000002">
    <property type="protein sequence ID" value="CRG84946.1"/>
    <property type="molecule type" value="Genomic_DNA"/>
</dbReference>
<name>A0A0U1LPN8_TALIS</name>
<dbReference type="OrthoDB" id="4218316at2759"/>
<reference evidence="1 2" key="1">
    <citation type="submission" date="2015-04" db="EMBL/GenBank/DDBJ databases">
        <authorList>
            <person name="Syromyatnikov M.Y."/>
            <person name="Popov V.N."/>
        </authorList>
    </citation>
    <scope>NUCLEOTIDE SEQUENCE [LARGE SCALE GENOMIC DNA]</scope>
    <source>
        <strain evidence="1">WF-38-12</strain>
    </source>
</reference>
<dbReference type="AlphaFoldDB" id="A0A0U1LPN8"/>
<evidence type="ECO:0000313" key="2">
    <source>
        <dbReference type="Proteomes" id="UP000054383"/>
    </source>
</evidence>
<accession>A0A0U1LPN8</accession>